<gene>
    <name evidence="2" type="ORF">XYLVIOL_LOCUS2659</name>
</gene>
<dbReference type="EMBL" id="CAXAJV020001288">
    <property type="protein sequence ID" value="CAL7937375.1"/>
    <property type="molecule type" value="Genomic_DNA"/>
</dbReference>
<keyword evidence="3" id="KW-1185">Reference proteome</keyword>
<evidence type="ECO:0008006" key="4">
    <source>
        <dbReference type="Google" id="ProtNLM"/>
    </source>
</evidence>
<proteinExistence type="predicted"/>
<name>A0ABP1N8R3_XYLVO</name>
<keyword evidence="1" id="KW-0175">Coiled coil</keyword>
<comment type="caution">
    <text evidence="2">The sequence shown here is derived from an EMBL/GenBank/DDBJ whole genome shotgun (WGS) entry which is preliminary data.</text>
</comment>
<protein>
    <recommendedName>
        <fullName evidence="4">Reverse transcriptase domain-containing protein</fullName>
    </recommendedName>
</protein>
<evidence type="ECO:0000256" key="1">
    <source>
        <dbReference type="SAM" id="Coils"/>
    </source>
</evidence>
<evidence type="ECO:0000313" key="2">
    <source>
        <dbReference type="EMBL" id="CAL7937375.1"/>
    </source>
</evidence>
<dbReference type="Proteomes" id="UP001642520">
    <property type="component" value="Unassembled WGS sequence"/>
</dbReference>
<sequence>MDWKTFRHILDNNIKINNKMENSQELENAVNNLTSSIQNAMSKTIRKVKANNYTDKLPSDITELIKKKNKIRKIWQNTRQIHIKKHFTNLTNIIKRKITQYRYVKWENKLKNFKPKDNSLWKMTKMFKRPFKPIPTLQDNNTSAFTDKEKAETLADHFFKAYTLNTLNNTQEQEQIIKEVVTYMEQTKETGKELYKYSTSPKEIINIIRKLPSLKAPGPAEIQNLIIKNLSKKAIVQIMYIINNIIKLKYFPQQWKIAHVIPLQKPGKPGNIAFGYRSISLLPTLTKVTEKIILQKLKNYKRKQEILINEQFGFRQKHNTTQQVLRITNDIITGFNKDKVTTMCCLTLRKRLTRFGLKD</sequence>
<organism evidence="2 3">
    <name type="scientific">Xylocopa violacea</name>
    <name type="common">Violet carpenter bee</name>
    <name type="synonym">Apis violacea</name>
    <dbReference type="NCBI Taxonomy" id="135666"/>
    <lineage>
        <taxon>Eukaryota</taxon>
        <taxon>Metazoa</taxon>
        <taxon>Ecdysozoa</taxon>
        <taxon>Arthropoda</taxon>
        <taxon>Hexapoda</taxon>
        <taxon>Insecta</taxon>
        <taxon>Pterygota</taxon>
        <taxon>Neoptera</taxon>
        <taxon>Endopterygota</taxon>
        <taxon>Hymenoptera</taxon>
        <taxon>Apocrita</taxon>
        <taxon>Aculeata</taxon>
        <taxon>Apoidea</taxon>
        <taxon>Anthophila</taxon>
        <taxon>Apidae</taxon>
        <taxon>Xylocopa</taxon>
        <taxon>Xylocopa</taxon>
    </lineage>
</organism>
<accession>A0ABP1N8R3</accession>
<feature type="coiled-coil region" evidence="1">
    <location>
        <begin position="16"/>
        <end position="43"/>
    </location>
</feature>
<dbReference type="PANTHER" id="PTHR47510:SF3">
    <property type="entry name" value="ENDO_EXONUCLEASE_PHOSPHATASE DOMAIN-CONTAINING PROTEIN"/>
    <property type="match status" value="1"/>
</dbReference>
<dbReference type="PANTHER" id="PTHR47510">
    <property type="entry name" value="REVERSE TRANSCRIPTASE DOMAIN-CONTAINING PROTEIN"/>
    <property type="match status" value="1"/>
</dbReference>
<reference evidence="2 3" key="1">
    <citation type="submission" date="2024-08" db="EMBL/GenBank/DDBJ databases">
        <authorList>
            <person name="Will J Nash"/>
            <person name="Angela Man"/>
            <person name="Seanna McTaggart"/>
            <person name="Kendall Baker"/>
            <person name="Tom Barker"/>
            <person name="Leah Catchpole"/>
            <person name="Alex Durrant"/>
            <person name="Karim Gharbi"/>
            <person name="Naomi Irish"/>
            <person name="Gemy Kaithakottil"/>
            <person name="Debby Ku"/>
            <person name="Aaliyah Providence"/>
            <person name="Felix Shaw"/>
            <person name="David Swarbreck"/>
            <person name="Chris Watkins"/>
            <person name="Ann M. McCartney"/>
            <person name="Giulio Formenti"/>
            <person name="Alice Mouton"/>
            <person name="Noel Vella"/>
            <person name="Bjorn M von Reumont"/>
            <person name="Adriana Vella"/>
            <person name="Wilfried Haerty"/>
        </authorList>
    </citation>
    <scope>NUCLEOTIDE SEQUENCE [LARGE SCALE GENOMIC DNA]</scope>
</reference>
<evidence type="ECO:0000313" key="3">
    <source>
        <dbReference type="Proteomes" id="UP001642520"/>
    </source>
</evidence>